<dbReference type="Pfam" id="PF00775">
    <property type="entry name" value="Dioxygenase_C"/>
    <property type="match status" value="1"/>
</dbReference>
<reference evidence="11 12" key="3">
    <citation type="submission" date="2020-08" db="EMBL/GenBank/DDBJ databases">
        <title>Genomic Encyclopedia of Type Strains, Phase IV (KMG-IV): sequencing the most valuable type-strain genomes for metagenomic binning, comparative biology and taxonomic classification.</title>
        <authorList>
            <person name="Goeker M."/>
        </authorList>
    </citation>
    <scope>NUCLEOTIDE SEQUENCE [LARGE SCALE GENOMIC DNA]</scope>
    <source>
        <strain evidence="11 12">DSM 11099</strain>
    </source>
</reference>
<dbReference type="InterPro" id="IPR050770">
    <property type="entry name" value="Intradiol_RC_Dioxygenase"/>
</dbReference>
<evidence type="ECO:0000256" key="4">
    <source>
        <dbReference type="ARBA" id="ARBA00022797"/>
    </source>
</evidence>
<evidence type="ECO:0000313" key="11">
    <source>
        <dbReference type="EMBL" id="MBB6014535.1"/>
    </source>
</evidence>
<evidence type="ECO:0000259" key="9">
    <source>
        <dbReference type="PROSITE" id="PS00083"/>
    </source>
</evidence>
<evidence type="ECO:0000313" key="12">
    <source>
        <dbReference type="Proteomes" id="UP000533306"/>
    </source>
</evidence>
<dbReference type="RefSeq" id="WP_183832760.1">
    <property type="nucleotide sequence ID" value="NZ_JACHEU010000006.1"/>
</dbReference>
<dbReference type="GO" id="GO:0018576">
    <property type="term" value="F:catechol 1,2-dioxygenase activity"/>
    <property type="evidence" value="ECO:0007669"/>
    <property type="project" value="InterPro"/>
</dbReference>
<comment type="similarity">
    <text evidence="2">Belongs to the intradiol ring-cleavage dioxygenase family.</text>
</comment>
<reference evidence="10" key="1">
    <citation type="thesis" date="1998" institute="Department of Biology" country="Martin-Luther-University Halle, Halle/Saale, Germany">
        <title>Molecular biological investigations of chlorophenol degradation by strain S1, a proteobacterium of the alpha-2 subgroup.</title>
        <authorList>
            <person name="Fritsche K."/>
        </authorList>
    </citation>
    <scope>NUCLEOTIDE SEQUENCE</scope>
</reference>
<evidence type="ECO:0000256" key="6">
    <source>
        <dbReference type="ARBA" id="ARBA00023002"/>
    </source>
</evidence>
<dbReference type="InterPro" id="IPR007535">
    <property type="entry name" value="Catechol_dOase_N"/>
</dbReference>
<evidence type="ECO:0000256" key="1">
    <source>
        <dbReference type="ARBA" id="ARBA00001965"/>
    </source>
</evidence>
<dbReference type="EMBL" id="AJ536297">
    <property type="protein sequence ID" value="CAD60254.1"/>
    <property type="molecule type" value="Genomic_DNA"/>
</dbReference>
<keyword evidence="6 10" id="KW-0560">Oxidoreductase</keyword>
<accession>Q84F03</accession>
<keyword evidence="3" id="KW-0479">Metal-binding</keyword>
<reference evidence="10" key="2">
    <citation type="submission" date="2003-01" db="EMBL/GenBank/DDBJ databases">
        <title>Molecular biological analysis of chlorophenol degradation by Defluvibacter lusatiensis, a proteobacterium of the alpha-2 subgroup.</title>
        <authorList>
            <person name="Fritsche K."/>
            <person name="Andreesen J.R."/>
            <person name="Lechner U."/>
        </authorList>
    </citation>
    <scope>NUCLEOTIDE SEQUENCE</scope>
</reference>
<dbReference type="Proteomes" id="UP000533306">
    <property type="component" value="Unassembled WGS sequence"/>
</dbReference>
<dbReference type="CDD" id="cd03462">
    <property type="entry name" value="1_2-CCD"/>
    <property type="match status" value="1"/>
</dbReference>
<sequence>MSNRTKDITLDIVEAVRDVLRRHEVTFDEYRAGFQHLAKTQGAGEIPLLIDVFFNSTIVEIENEKRRGSHACIQGPYFVQNAPNVAETLAIRDQDAGHPKMVMRGKVTGLNGQPVAGAVIDVWHATPDGKYSGIHDNIPPQYYRGKITTAADGSYECRSILPVPYQIPNAGPTGELLETYMQWHSWRPAHIHYWIHADGMRDLISQAYFEGDQYIDDDCCNGGGSEFMVPEVYEGDVRVMEVNFTLDPRAEAGSEKAA</sequence>
<keyword evidence="5 10" id="KW-0223">Dioxygenase</keyword>
<dbReference type="GO" id="GO:0008199">
    <property type="term" value="F:ferric iron binding"/>
    <property type="evidence" value="ECO:0007669"/>
    <property type="project" value="InterPro"/>
</dbReference>
<dbReference type="InterPro" id="IPR015889">
    <property type="entry name" value="Intradiol_dOase_core"/>
</dbReference>
<keyword evidence="7" id="KW-0408">Iron</keyword>
<dbReference type="PROSITE" id="PS00083">
    <property type="entry name" value="INTRADIOL_DIOXYGENAS"/>
    <property type="match status" value="1"/>
</dbReference>
<evidence type="ECO:0000256" key="2">
    <source>
        <dbReference type="ARBA" id="ARBA00007825"/>
    </source>
</evidence>
<dbReference type="NCBIfam" id="TIGR02465">
    <property type="entry name" value="chlorocat_1_2"/>
    <property type="match status" value="1"/>
</dbReference>
<dbReference type="InterPro" id="IPR012817">
    <property type="entry name" value="Chlorcchol_dOase"/>
</dbReference>
<evidence type="ECO:0000256" key="5">
    <source>
        <dbReference type="ARBA" id="ARBA00022964"/>
    </source>
</evidence>
<comment type="cofactor">
    <cofactor evidence="1">
        <name>Fe(3+)</name>
        <dbReference type="ChEBI" id="CHEBI:29034"/>
    </cofactor>
</comment>
<evidence type="ECO:0000256" key="7">
    <source>
        <dbReference type="ARBA" id="ARBA00023004"/>
    </source>
</evidence>
<dbReference type="GO" id="GO:0009712">
    <property type="term" value="P:catechol-containing compound metabolic process"/>
    <property type="evidence" value="ECO:0007669"/>
    <property type="project" value="InterPro"/>
</dbReference>
<dbReference type="EMBL" id="JACHEU010000006">
    <property type="protein sequence ID" value="MBB6014535.1"/>
    <property type="molecule type" value="Genomic_DNA"/>
</dbReference>
<dbReference type="PANTHER" id="PTHR33711">
    <property type="entry name" value="DIOXYGENASE, PUTATIVE (AFU_ORTHOLOGUE AFUA_2G02910)-RELATED"/>
    <property type="match status" value="1"/>
</dbReference>
<evidence type="ECO:0000256" key="8">
    <source>
        <dbReference type="NCBIfam" id="TIGR02465"/>
    </source>
</evidence>
<gene>
    <name evidence="10" type="primary">clpC</name>
    <name evidence="11" type="ORF">HNR59_003930</name>
</gene>
<protein>
    <recommendedName>
        <fullName evidence="8">Chlorocatechol 1,2-dioxygenase</fullName>
    </recommendedName>
</protein>
<dbReference type="AlphaFoldDB" id="Q84F03"/>
<proteinExistence type="inferred from homology"/>
<dbReference type="SUPFAM" id="SSF49482">
    <property type="entry name" value="Aromatic compound dioxygenase"/>
    <property type="match status" value="1"/>
</dbReference>
<keyword evidence="12" id="KW-1185">Reference proteome</keyword>
<dbReference type="PANTHER" id="PTHR33711:SF7">
    <property type="entry name" value="INTRADIOL RING-CLEAVAGE DIOXYGENASES DOMAIN-CONTAINING PROTEIN-RELATED"/>
    <property type="match status" value="1"/>
</dbReference>
<evidence type="ECO:0000313" key="10">
    <source>
        <dbReference type="EMBL" id="CAD60254.1"/>
    </source>
</evidence>
<name>Q84F03_9HYPH</name>
<feature type="domain" description="Intradiol ring-cleavage dioxygenases" evidence="9">
    <location>
        <begin position="103"/>
        <end position="131"/>
    </location>
</feature>
<evidence type="ECO:0000256" key="3">
    <source>
        <dbReference type="ARBA" id="ARBA00022723"/>
    </source>
</evidence>
<dbReference type="InterPro" id="IPR000627">
    <property type="entry name" value="Intradiol_dOase_C"/>
</dbReference>
<dbReference type="Gene3D" id="2.60.130.10">
    <property type="entry name" value="Aromatic compound dioxygenase"/>
    <property type="match status" value="1"/>
</dbReference>
<organism evidence="10">
    <name type="scientific">Aquamicrobium lusatiense</name>
    <dbReference type="NCBI Taxonomy" id="89772"/>
    <lineage>
        <taxon>Bacteria</taxon>
        <taxon>Pseudomonadati</taxon>
        <taxon>Pseudomonadota</taxon>
        <taxon>Alphaproteobacteria</taxon>
        <taxon>Hyphomicrobiales</taxon>
        <taxon>Phyllobacteriaceae</taxon>
        <taxon>Aquamicrobium</taxon>
    </lineage>
</organism>
<keyword evidence="4" id="KW-0058">Aromatic hydrocarbons catabolism</keyword>
<dbReference type="Pfam" id="PF04444">
    <property type="entry name" value="Dioxygenase_N"/>
    <property type="match status" value="1"/>
</dbReference>